<dbReference type="PANTHER" id="PTHR45947:SF15">
    <property type="entry name" value="TEICHURONIC ACID BIOSYNTHESIS GLYCOSYLTRANSFERASE TUAC-RELATED"/>
    <property type="match status" value="1"/>
</dbReference>
<dbReference type="Pfam" id="PF13439">
    <property type="entry name" value="Glyco_transf_4"/>
    <property type="match status" value="1"/>
</dbReference>
<organism evidence="3 4">
    <name type="scientific">Uliginosibacterium silvisoli</name>
    <dbReference type="NCBI Taxonomy" id="3114758"/>
    <lineage>
        <taxon>Bacteria</taxon>
        <taxon>Pseudomonadati</taxon>
        <taxon>Pseudomonadota</taxon>
        <taxon>Betaproteobacteria</taxon>
        <taxon>Rhodocyclales</taxon>
        <taxon>Zoogloeaceae</taxon>
        <taxon>Uliginosibacterium</taxon>
    </lineage>
</organism>
<name>A0ABU6K6U5_9RHOO</name>
<dbReference type="Gene3D" id="3.40.50.2000">
    <property type="entry name" value="Glycogen Phosphorylase B"/>
    <property type="match status" value="2"/>
</dbReference>
<reference evidence="3 4" key="1">
    <citation type="submission" date="2024-01" db="EMBL/GenBank/DDBJ databases">
        <title>Uliginosibacterium soil sp. nov.</title>
        <authorList>
            <person name="Lv Y."/>
        </authorList>
    </citation>
    <scope>NUCLEOTIDE SEQUENCE [LARGE SCALE GENOMIC DNA]</scope>
    <source>
        <strain evidence="3 4">H3</strain>
    </source>
</reference>
<dbReference type="RefSeq" id="WP_327600194.1">
    <property type="nucleotide sequence ID" value="NZ_JAYXHS010000003.1"/>
</dbReference>
<feature type="domain" description="Glycosyltransferase subfamily 4-like N-terminal" evidence="2">
    <location>
        <begin position="101"/>
        <end position="222"/>
    </location>
</feature>
<keyword evidence="4" id="KW-1185">Reference proteome</keyword>
<dbReference type="SUPFAM" id="SSF53756">
    <property type="entry name" value="UDP-Glycosyltransferase/glycogen phosphorylase"/>
    <property type="match status" value="1"/>
</dbReference>
<sequence>MSGFASDAMTRGLTEHASSRPIRTLLFSTLYPSSARPNHGIFVETRLRELLKSGQVETRVVAPVPWFPSRSARFGDWAKMASTPAFEERNGLQVWHPRYALPPKVGMNVAPWTLAWGARATVAKLIRDGFDFDLIDAHYYYPDGVAAAMLSRWFNKPFVVTARGTDLNLIPQHPWPRKLIAQTAGAASGSIGVCAALMDELYKLGAEREKLHVMRNGVDLERFVPLEKEAMRQKLALPQGTVLLSVGHLIARKGHDIAIDAVARLPQATLVIIGEGEERTRLQQQVARLGIAARVRFTGAIPNTHLASWYSAADALILASSREGWANVLLESMACGTPVVASRIWGTPEVVQSDVAGRLVDARNGAAFAQAIKALLEAAPQREAVRRYAEGFAWGQTTEAQIALFRDVLSHTNAGHVR</sequence>
<dbReference type="InterPro" id="IPR001296">
    <property type="entry name" value="Glyco_trans_1"/>
</dbReference>
<evidence type="ECO:0000313" key="3">
    <source>
        <dbReference type="EMBL" id="MEC5387217.1"/>
    </source>
</evidence>
<evidence type="ECO:0000313" key="4">
    <source>
        <dbReference type="Proteomes" id="UP001331561"/>
    </source>
</evidence>
<dbReference type="CDD" id="cd03798">
    <property type="entry name" value="GT4_WlbH-like"/>
    <property type="match status" value="1"/>
</dbReference>
<accession>A0ABU6K6U5</accession>
<gene>
    <name evidence="3" type="ORF">VVD49_15920</name>
</gene>
<dbReference type="InterPro" id="IPR050194">
    <property type="entry name" value="Glycosyltransferase_grp1"/>
</dbReference>
<comment type="caution">
    <text evidence="3">The sequence shown here is derived from an EMBL/GenBank/DDBJ whole genome shotgun (WGS) entry which is preliminary data.</text>
</comment>
<dbReference type="Pfam" id="PF00534">
    <property type="entry name" value="Glycos_transf_1"/>
    <property type="match status" value="1"/>
</dbReference>
<dbReference type="InterPro" id="IPR028098">
    <property type="entry name" value="Glyco_trans_4-like_N"/>
</dbReference>
<feature type="domain" description="Glycosyl transferase family 1" evidence="1">
    <location>
        <begin position="228"/>
        <end position="390"/>
    </location>
</feature>
<dbReference type="PANTHER" id="PTHR45947">
    <property type="entry name" value="SULFOQUINOVOSYL TRANSFERASE SQD2"/>
    <property type="match status" value="1"/>
</dbReference>
<evidence type="ECO:0000259" key="1">
    <source>
        <dbReference type="Pfam" id="PF00534"/>
    </source>
</evidence>
<dbReference type="Proteomes" id="UP001331561">
    <property type="component" value="Unassembled WGS sequence"/>
</dbReference>
<evidence type="ECO:0000259" key="2">
    <source>
        <dbReference type="Pfam" id="PF13439"/>
    </source>
</evidence>
<dbReference type="EMBL" id="JAYXHS010000003">
    <property type="protein sequence ID" value="MEC5387217.1"/>
    <property type="molecule type" value="Genomic_DNA"/>
</dbReference>
<protein>
    <submittedName>
        <fullName evidence="3">Glycosyltransferase family 4 protein</fullName>
    </submittedName>
</protein>
<proteinExistence type="predicted"/>